<keyword evidence="2" id="KW-1185">Reference proteome</keyword>
<name>A0ABQ9EF26_TEGGR</name>
<proteinExistence type="predicted"/>
<accession>A0ABQ9EF26</accession>
<protein>
    <submittedName>
        <fullName evidence="1">Uncharacterized protein</fullName>
    </submittedName>
</protein>
<dbReference type="EMBL" id="JARBDR010000918">
    <property type="protein sequence ID" value="KAJ8302110.1"/>
    <property type="molecule type" value="Genomic_DNA"/>
</dbReference>
<comment type="caution">
    <text evidence="1">The sequence shown here is derived from an EMBL/GenBank/DDBJ whole genome shotgun (WGS) entry which is preliminary data.</text>
</comment>
<organism evidence="1 2">
    <name type="scientific">Tegillarca granosa</name>
    <name type="common">Malaysian cockle</name>
    <name type="synonym">Anadara granosa</name>
    <dbReference type="NCBI Taxonomy" id="220873"/>
    <lineage>
        <taxon>Eukaryota</taxon>
        <taxon>Metazoa</taxon>
        <taxon>Spiralia</taxon>
        <taxon>Lophotrochozoa</taxon>
        <taxon>Mollusca</taxon>
        <taxon>Bivalvia</taxon>
        <taxon>Autobranchia</taxon>
        <taxon>Pteriomorphia</taxon>
        <taxon>Arcoida</taxon>
        <taxon>Arcoidea</taxon>
        <taxon>Arcidae</taxon>
        <taxon>Tegillarca</taxon>
    </lineage>
</organism>
<reference evidence="1 2" key="1">
    <citation type="submission" date="2022-12" db="EMBL/GenBank/DDBJ databases">
        <title>Chromosome-level genome of Tegillarca granosa.</title>
        <authorList>
            <person name="Kim J."/>
        </authorList>
    </citation>
    <scope>NUCLEOTIDE SEQUENCE [LARGE SCALE GENOMIC DNA]</scope>
    <source>
        <strain evidence="1">Teg-2019</strain>
        <tissue evidence="1">Adductor muscle</tissue>
    </source>
</reference>
<gene>
    <name evidence="1" type="ORF">KUTeg_021097</name>
</gene>
<dbReference type="Proteomes" id="UP001217089">
    <property type="component" value="Unassembled WGS sequence"/>
</dbReference>
<evidence type="ECO:0000313" key="1">
    <source>
        <dbReference type="EMBL" id="KAJ8302110.1"/>
    </source>
</evidence>
<evidence type="ECO:0000313" key="2">
    <source>
        <dbReference type="Proteomes" id="UP001217089"/>
    </source>
</evidence>
<sequence>MKNMAAPMQKLSFCVLRINRQTFQRFSGQALLQRARTYSSDADGFANKNFKVGLSEDESIPLPRIEPEIREGKEKVSKAEDYKRSRRVIIVEIMDGVAPTVMAKV</sequence>